<feature type="region of interest" description="Disordered" evidence="1">
    <location>
        <begin position="1"/>
        <end position="61"/>
    </location>
</feature>
<proteinExistence type="predicted"/>
<feature type="compositionally biased region" description="Low complexity" evidence="1">
    <location>
        <begin position="18"/>
        <end position="35"/>
    </location>
</feature>
<dbReference type="AlphaFoldDB" id="A0A0K2U8W6"/>
<protein>
    <submittedName>
        <fullName evidence="2">Uncharacterized protein</fullName>
    </submittedName>
</protein>
<reference evidence="2" key="1">
    <citation type="submission" date="2014-05" db="EMBL/GenBank/DDBJ databases">
        <authorList>
            <person name="Chronopoulou M."/>
        </authorList>
    </citation>
    <scope>NUCLEOTIDE SEQUENCE</scope>
    <source>
        <tissue evidence="2">Whole organism</tissue>
    </source>
</reference>
<name>A0A0K2U8W6_LEPSM</name>
<sequence>MKNILPSRSRFESNPRRSQSSPISSSSKLQKKSIPTCEPDNDPDSTRGKSGLHGNNKVQGK</sequence>
<dbReference type="EMBL" id="HACA01017021">
    <property type="protein sequence ID" value="CDW34382.1"/>
    <property type="molecule type" value="Transcribed_RNA"/>
</dbReference>
<evidence type="ECO:0000313" key="2">
    <source>
        <dbReference type="EMBL" id="CDW34382.1"/>
    </source>
</evidence>
<evidence type="ECO:0000256" key="1">
    <source>
        <dbReference type="SAM" id="MobiDB-lite"/>
    </source>
</evidence>
<organism evidence="2">
    <name type="scientific">Lepeophtheirus salmonis</name>
    <name type="common">Salmon louse</name>
    <name type="synonym">Caligus salmonis</name>
    <dbReference type="NCBI Taxonomy" id="72036"/>
    <lineage>
        <taxon>Eukaryota</taxon>
        <taxon>Metazoa</taxon>
        <taxon>Ecdysozoa</taxon>
        <taxon>Arthropoda</taxon>
        <taxon>Crustacea</taxon>
        <taxon>Multicrustacea</taxon>
        <taxon>Hexanauplia</taxon>
        <taxon>Copepoda</taxon>
        <taxon>Siphonostomatoida</taxon>
        <taxon>Caligidae</taxon>
        <taxon>Lepeophtheirus</taxon>
    </lineage>
</organism>
<accession>A0A0K2U8W6</accession>